<protein>
    <submittedName>
        <fullName evidence="2">Uncharacterized protein</fullName>
    </submittedName>
</protein>
<keyword evidence="3" id="KW-1185">Reference proteome</keyword>
<evidence type="ECO:0000313" key="3">
    <source>
        <dbReference type="Proteomes" id="UP000233100"/>
    </source>
</evidence>
<proteinExistence type="predicted"/>
<reference evidence="2" key="3">
    <citation type="submission" date="2025-09" db="UniProtKB">
        <authorList>
            <consortium name="Ensembl"/>
        </authorList>
    </citation>
    <scope>IDENTIFICATION</scope>
</reference>
<accession>A0A7N9D836</accession>
<dbReference type="GeneTree" id="ENSGT00940000170471"/>
<evidence type="ECO:0000313" key="2">
    <source>
        <dbReference type="Ensembl" id="ENSMFAP00000059497.1"/>
    </source>
</evidence>
<organism evidence="2 3">
    <name type="scientific">Macaca fascicularis</name>
    <name type="common">Crab-eating macaque</name>
    <name type="synonym">Cynomolgus monkey</name>
    <dbReference type="NCBI Taxonomy" id="9541"/>
    <lineage>
        <taxon>Eukaryota</taxon>
        <taxon>Metazoa</taxon>
        <taxon>Chordata</taxon>
        <taxon>Craniata</taxon>
        <taxon>Vertebrata</taxon>
        <taxon>Euteleostomi</taxon>
        <taxon>Mammalia</taxon>
        <taxon>Eutheria</taxon>
        <taxon>Euarchontoglires</taxon>
        <taxon>Primates</taxon>
        <taxon>Haplorrhini</taxon>
        <taxon>Catarrhini</taxon>
        <taxon>Cercopithecidae</taxon>
        <taxon>Cercopithecinae</taxon>
        <taxon>Macaca</taxon>
    </lineage>
</organism>
<reference evidence="2 3" key="1">
    <citation type="submission" date="2013-03" db="EMBL/GenBank/DDBJ databases">
        <authorList>
            <person name="Warren W."/>
            <person name="Wilson R.K."/>
        </authorList>
    </citation>
    <scope>NUCLEOTIDE SEQUENCE</scope>
</reference>
<dbReference type="PANTHER" id="PTHR46254:SF3">
    <property type="entry name" value="SECRETED PROTEIN"/>
    <property type="match status" value="1"/>
</dbReference>
<reference evidence="2" key="2">
    <citation type="submission" date="2025-08" db="UniProtKB">
        <authorList>
            <consortium name="Ensembl"/>
        </authorList>
    </citation>
    <scope>IDENTIFICATION</scope>
</reference>
<dbReference type="AlphaFoldDB" id="A0A7N9D836"/>
<dbReference type="Proteomes" id="UP000233100">
    <property type="component" value="Chromosome 12"/>
</dbReference>
<keyword evidence="1" id="KW-0732">Signal</keyword>
<feature type="signal peptide" evidence="1">
    <location>
        <begin position="1"/>
        <end position="24"/>
    </location>
</feature>
<sequence length="130" mass="14512">MSHHTQPLFLFIYLFIYLLRWSVALVAQARVQWGNLGSPQHLPPGFKRLSCLSLLSSWDYRHVPPRPANFVFLVETGFLHVDQAVLELPTSGDPPALASQSAGIIGVSHCAQPFSFFISKSIPLNRDITI</sequence>
<dbReference type="PRINTS" id="PR02045">
    <property type="entry name" value="F138DOMAIN"/>
</dbReference>
<dbReference type="PANTHER" id="PTHR46254">
    <property type="entry name" value="PROTEIN GVQW1-RELATED"/>
    <property type="match status" value="1"/>
</dbReference>
<evidence type="ECO:0000256" key="1">
    <source>
        <dbReference type="SAM" id="SignalP"/>
    </source>
</evidence>
<feature type="chain" id="PRO_5030976565" evidence="1">
    <location>
        <begin position="25"/>
        <end position="130"/>
    </location>
</feature>
<dbReference type="Ensembl" id="ENSMFAT00000081547.1">
    <property type="protein sequence ID" value="ENSMFAP00000059497.1"/>
    <property type="gene ID" value="ENSMFAG00000049583.1"/>
</dbReference>
<name>A0A7N9D836_MACFA</name>